<evidence type="ECO:0000313" key="3">
    <source>
        <dbReference type="Proteomes" id="UP000053732"/>
    </source>
</evidence>
<dbReference type="SUPFAM" id="SSF75304">
    <property type="entry name" value="Amidase signature (AS) enzymes"/>
    <property type="match status" value="1"/>
</dbReference>
<evidence type="ECO:0000259" key="1">
    <source>
        <dbReference type="Pfam" id="PF01425"/>
    </source>
</evidence>
<keyword evidence="3" id="KW-1185">Reference proteome</keyword>
<dbReference type="STRING" id="1429867.A0A0G4NXD8"/>
<dbReference type="Pfam" id="PF01425">
    <property type="entry name" value="Amidase"/>
    <property type="match status" value="1"/>
</dbReference>
<sequence length="537" mass="58330">MTDKHPFGTIGLPPLRELSLEKASEGLQSAHFTSVDLVKAYIARIHEVSEFNSVLQINPDAVAHAKKLDEERLQTGSRGLLHGIPILVVRRGLRRNNIATKDEKLDVSAGSYALLGAKPTNESSVIARLRAAGAVILGKTNLSEWANFRGLDITDGWSPRGGQTLGIYYPNSSTSGSSSGSAVATALGLSVAAIGTETSGSITSPAEFSNVVGLKPTRGLIGNDGTIPISVRQDIIGTITRNVKDAAYLLGIMAGRSEYDEMTWNIPRDQALDYVKFCKGTDLSGISIGIPRNTFEVDNDYPVSAAFEIALQSLSSAGATIVDNTDFPAAEEFTKLNEQVKGIVRSSEFRRDFSRYIQTLETNPNNIGSTEDLIEFTKTHPEEEYPERDIGKFLWTQAEGIDVDSDKYTEMVQQERYFGGLGGILGAMEKYNVDLFAVPSYWGIANDLAAKMGFPVISIPLGYFPEGTPIEYDQGLVVQAPGMPFALTLLTKAFSDGVLLEVAYAFEQLNSVRNREPAPIKLPVTELRDVQHQVGKI</sequence>
<gene>
    <name evidence="2" type="ORF">PCAMFM013_S002g000653</name>
</gene>
<dbReference type="PANTHER" id="PTHR42678:SF34">
    <property type="entry name" value="OS04G0183300 PROTEIN"/>
    <property type="match status" value="1"/>
</dbReference>
<reference evidence="2 3" key="1">
    <citation type="journal article" date="2014" name="Nat. Commun.">
        <title>Multiple recent horizontal transfers of a large genomic region in cheese making fungi.</title>
        <authorList>
            <person name="Cheeseman K."/>
            <person name="Ropars J."/>
            <person name="Renault P."/>
            <person name="Dupont J."/>
            <person name="Gouzy J."/>
            <person name="Branca A."/>
            <person name="Abraham A.L."/>
            <person name="Ceppi M."/>
            <person name="Conseiller E."/>
            <person name="Debuchy R."/>
            <person name="Malagnac F."/>
            <person name="Goarin A."/>
            <person name="Silar P."/>
            <person name="Lacoste S."/>
            <person name="Sallet E."/>
            <person name="Bensimon A."/>
            <person name="Giraud T."/>
            <person name="Brygoo Y."/>
        </authorList>
    </citation>
    <scope>NUCLEOTIDE SEQUENCE [LARGE SCALE GENOMIC DNA]</scope>
    <source>
        <strain evidence="3">FM 013</strain>
    </source>
</reference>
<dbReference type="InterPro" id="IPR023631">
    <property type="entry name" value="Amidase_dom"/>
</dbReference>
<dbReference type="EMBL" id="HG793135">
    <property type="protein sequence ID" value="CRL18783.1"/>
    <property type="molecule type" value="Genomic_DNA"/>
</dbReference>
<feature type="domain" description="Amidase" evidence="1">
    <location>
        <begin position="36"/>
        <end position="379"/>
    </location>
</feature>
<accession>A0A0G4NXD8</accession>
<dbReference type="PANTHER" id="PTHR42678">
    <property type="entry name" value="AMIDASE"/>
    <property type="match status" value="1"/>
</dbReference>
<protein>
    <submittedName>
        <fullName evidence="2">Amidase</fullName>
    </submittedName>
</protein>
<dbReference type="Proteomes" id="UP000053732">
    <property type="component" value="Unassembled WGS sequence"/>
</dbReference>
<evidence type="ECO:0000313" key="2">
    <source>
        <dbReference type="EMBL" id="CRL18783.1"/>
    </source>
</evidence>
<dbReference type="InterPro" id="IPR036928">
    <property type="entry name" value="AS_sf"/>
</dbReference>
<proteinExistence type="predicted"/>
<dbReference type="AlphaFoldDB" id="A0A0G4NXD8"/>
<name>A0A0G4NXD8_PENC3</name>
<organism evidence="2 3">
    <name type="scientific">Penicillium camemberti (strain FM 013)</name>
    <dbReference type="NCBI Taxonomy" id="1429867"/>
    <lineage>
        <taxon>Eukaryota</taxon>
        <taxon>Fungi</taxon>
        <taxon>Dikarya</taxon>
        <taxon>Ascomycota</taxon>
        <taxon>Pezizomycotina</taxon>
        <taxon>Eurotiomycetes</taxon>
        <taxon>Eurotiomycetidae</taxon>
        <taxon>Eurotiales</taxon>
        <taxon>Aspergillaceae</taxon>
        <taxon>Penicillium</taxon>
    </lineage>
</organism>
<dbReference type="Gene3D" id="3.90.1300.10">
    <property type="entry name" value="Amidase signature (AS) domain"/>
    <property type="match status" value="1"/>
</dbReference>